<dbReference type="AlphaFoldDB" id="A0AAD7I9H3"/>
<evidence type="ECO:0000313" key="1">
    <source>
        <dbReference type="EMBL" id="KAJ7736885.1"/>
    </source>
</evidence>
<dbReference type="Proteomes" id="UP001215598">
    <property type="component" value="Unassembled WGS sequence"/>
</dbReference>
<reference evidence="1" key="1">
    <citation type="submission" date="2023-03" db="EMBL/GenBank/DDBJ databases">
        <title>Massive genome expansion in bonnet fungi (Mycena s.s.) driven by repeated elements and novel gene families across ecological guilds.</title>
        <authorList>
            <consortium name="Lawrence Berkeley National Laboratory"/>
            <person name="Harder C.B."/>
            <person name="Miyauchi S."/>
            <person name="Viragh M."/>
            <person name="Kuo A."/>
            <person name="Thoen E."/>
            <person name="Andreopoulos B."/>
            <person name="Lu D."/>
            <person name="Skrede I."/>
            <person name="Drula E."/>
            <person name="Henrissat B."/>
            <person name="Morin E."/>
            <person name="Kohler A."/>
            <person name="Barry K."/>
            <person name="LaButti K."/>
            <person name="Morin E."/>
            <person name="Salamov A."/>
            <person name="Lipzen A."/>
            <person name="Mereny Z."/>
            <person name="Hegedus B."/>
            <person name="Baldrian P."/>
            <person name="Stursova M."/>
            <person name="Weitz H."/>
            <person name="Taylor A."/>
            <person name="Grigoriev I.V."/>
            <person name="Nagy L.G."/>
            <person name="Martin F."/>
            <person name="Kauserud H."/>
        </authorList>
    </citation>
    <scope>NUCLEOTIDE SEQUENCE</scope>
    <source>
        <strain evidence="1">CBHHK182m</strain>
    </source>
</reference>
<organism evidence="1 2">
    <name type="scientific">Mycena metata</name>
    <dbReference type="NCBI Taxonomy" id="1033252"/>
    <lineage>
        <taxon>Eukaryota</taxon>
        <taxon>Fungi</taxon>
        <taxon>Dikarya</taxon>
        <taxon>Basidiomycota</taxon>
        <taxon>Agaricomycotina</taxon>
        <taxon>Agaricomycetes</taxon>
        <taxon>Agaricomycetidae</taxon>
        <taxon>Agaricales</taxon>
        <taxon>Marasmiineae</taxon>
        <taxon>Mycenaceae</taxon>
        <taxon>Mycena</taxon>
    </lineage>
</organism>
<evidence type="ECO:0000313" key="2">
    <source>
        <dbReference type="Proteomes" id="UP001215598"/>
    </source>
</evidence>
<gene>
    <name evidence="1" type="ORF">B0H16DRAFT_1572973</name>
</gene>
<accession>A0AAD7I9H3</accession>
<dbReference type="EMBL" id="JARKIB010000119">
    <property type="protein sequence ID" value="KAJ7736885.1"/>
    <property type="molecule type" value="Genomic_DNA"/>
</dbReference>
<comment type="caution">
    <text evidence="1">The sequence shown here is derived from an EMBL/GenBank/DDBJ whole genome shotgun (WGS) entry which is preliminary data.</text>
</comment>
<sequence length="371" mass="41178">MFSVPSNLGSRKRKAEEVLDWLRTQRPFSTVEEEKWSQISTKIFEDPSLYSSTVKSRPFTDARPFHDGLFEPDVGDIDVELPTCALVLDDAVPPPSTVDRYDEAAAALRKNVLWKSVQQHVLMARDTSSRTAVDLVVLTAVDLAQQQIGEKGAVDDALCQRHSLVGSKHRDASGRKIGSWVVLQQDVEVEDQLLLPGLALHGIFDYIVGIVSAKDARNAFRSGEGYLTPLSLYCPPELLYHTEKTLTSIVEAKAGMEDDPAWYQATAQGAALCFLTERTSVINALTDGVYWQFFRVSKTPDEVVKPTRSRSRRRAATFALPKEEKKPFKVASTQILNIFNSKGRDLAIVLRLLTLSILETPEDCEKLAAGA</sequence>
<protein>
    <submittedName>
        <fullName evidence="1">Uncharacterized protein</fullName>
    </submittedName>
</protein>
<keyword evidence="2" id="KW-1185">Reference proteome</keyword>
<proteinExistence type="predicted"/>
<name>A0AAD7I9H3_9AGAR</name>